<dbReference type="Proteomes" id="UP001266995">
    <property type="component" value="Unassembled WGS sequence"/>
</dbReference>
<protein>
    <submittedName>
        <fullName evidence="2">Uncharacterized protein</fullName>
    </submittedName>
</protein>
<dbReference type="EMBL" id="CP012801">
    <property type="protein sequence ID" value="ALJ58623.1"/>
    <property type="molecule type" value="Genomic_DNA"/>
</dbReference>
<organism evidence="2 5">
    <name type="scientific">Bacteroides cellulosilyticus</name>
    <dbReference type="NCBI Taxonomy" id="246787"/>
    <lineage>
        <taxon>Bacteria</taxon>
        <taxon>Pseudomonadati</taxon>
        <taxon>Bacteroidota</taxon>
        <taxon>Bacteroidia</taxon>
        <taxon>Bacteroidales</taxon>
        <taxon>Bacteroidaceae</taxon>
        <taxon>Bacteroides</taxon>
    </lineage>
</organism>
<gene>
    <name evidence="2" type="ORF">BcellWH2_01362</name>
    <name evidence="3" type="ORF">F2Y87_03800</name>
    <name evidence="4" type="ORF">RO785_05465</name>
</gene>
<feature type="chain" id="PRO_5042679846" evidence="1">
    <location>
        <begin position="22"/>
        <end position="406"/>
    </location>
</feature>
<reference evidence="4" key="3">
    <citation type="submission" date="2023-08" db="EMBL/GenBank/DDBJ databases">
        <title>Reintroducing virulent viruses to syntetic microbiomes.</title>
        <authorList>
            <person name="Wilde J."/>
            <person name="Boyes R."/>
            <person name="Robinson A.V."/>
            <person name="Daisley B.A."/>
            <person name="Allen-Vercoe E."/>
        </authorList>
    </citation>
    <scope>NUCLEOTIDE SEQUENCE</scope>
    <source>
        <strain evidence="4">225I_12FAA</strain>
    </source>
</reference>
<sequence length="406" mass="46773">MKNKSFLGLLLFSCICLTAIAQETTKPVKAIYVNADQNILFDKLIDFVQNNEYFILSLDKQAGFIQAQKPVEIKKVFKPNERRTLNFVIRPINENLSQITLNIRCEEKHWGGSESGHVYYYDDKGVSQNSDLYQNIWDELKSALVPYQQVIFTTVTTPAPTKALPAETTLNSLPKAFLKNGFPLLVERCRTVLASAYMTQKLLSEHTDIPGWEGYPVKLYEYYTGKDIKKGVAKRGLVYLLNPSAEQLATWIATTCWEVKQSTDTTYLYKLAEFIKRQSGAQFPVQGVVYEDMYTKNFYEPYIFKDGVTVYVADSTKMPTDKHCTDEQLEFYLHMTNADLKPNTGRYARICSTNRTQYYKNGGKTDVGDNDEHRNQSWLNVVRQLYQLAWLSDRNELMIAWAKEQL</sequence>
<reference evidence="2 5" key="1">
    <citation type="journal article" date="2015" name="Science">
        <title>Genetic determinants of in vivo fitness and diet responsiveness in multiple human gut Bacteroides.</title>
        <authorList>
            <person name="Wu M."/>
            <person name="McNulty N.P."/>
            <person name="Rodionov D.A."/>
            <person name="Khoroshkin M.S."/>
            <person name="Griffin N.W."/>
            <person name="Cheng J."/>
            <person name="Latreille P."/>
            <person name="Kerstetter R.A."/>
            <person name="Terrapon N."/>
            <person name="Henrissat B."/>
            <person name="Osterman A.L."/>
            <person name="Gordon J.I."/>
        </authorList>
    </citation>
    <scope>NUCLEOTIDE SEQUENCE [LARGE SCALE GENOMIC DNA]</scope>
    <source>
        <strain evidence="2 5">WH2</strain>
    </source>
</reference>
<name>A0A0P0GL79_9BACE</name>
<dbReference type="Proteomes" id="UP000061809">
    <property type="component" value="Chromosome"/>
</dbReference>
<dbReference type="EMBL" id="JAVSNH010000001">
    <property type="protein sequence ID" value="MDT4510425.1"/>
    <property type="molecule type" value="Genomic_DNA"/>
</dbReference>
<feature type="signal peptide" evidence="1">
    <location>
        <begin position="1"/>
        <end position="21"/>
    </location>
</feature>
<dbReference type="Proteomes" id="UP000482653">
    <property type="component" value="Unassembled WGS sequence"/>
</dbReference>
<evidence type="ECO:0000256" key="1">
    <source>
        <dbReference type="SAM" id="SignalP"/>
    </source>
</evidence>
<evidence type="ECO:0000313" key="2">
    <source>
        <dbReference type="EMBL" id="ALJ58623.1"/>
    </source>
</evidence>
<dbReference type="EMBL" id="VVYX01000004">
    <property type="protein sequence ID" value="KAA5421637.1"/>
    <property type="molecule type" value="Genomic_DNA"/>
</dbReference>
<evidence type="ECO:0000313" key="4">
    <source>
        <dbReference type="EMBL" id="MDT4510425.1"/>
    </source>
</evidence>
<evidence type="ECO:0000313" key="6">
    <source>
        <dbReference type="Proteomes" id="UP000482653"/>
    </source>
</evidence>
<dbReference type="RefSeq" id="WP_029428289.1">
    <property type="nucleotide sequence ID" value="NZ_CAXSKE010000008.1"/>
</dbReference>
<dbReference type="KEGG" id="bcel:BcellWH2_01362"/>
<dbReference type="PATRIC" id="fig|246787.4.peg.1403"/>
<reference evidence="3 6" key="2">
    <citation type="journal article" date="2019" name="Nat. Med.">
        <title>A library of human gut bacterial isolates paired with longitudinal multiomics data enables mechanistic microbiome research.</title>
        <authorList>
            <person name="Poyet M."/>
            <person name="Groussin M."/>
            <person name="Gibbons S.M."/>
            <person name="Avila-Pacheco J."/>
            <person name="Jiang X."/>
            <person name="Kearney S.M."/>
            <person name="Perrotta A.R."/>
            <person name="Berdy B."/>
            <person name="Zhao S."/>
            <person name="Lieberman T.D."/>
            <person name="Swanson P.K."/>
            <person name="Smith M."/>
            <person name="Roesemann S."/>
            <person name="Alexander J.E."/>
            <person name="Rich S.A."/>
            <person name="Livny J."/>
            <person name="Vlamakis H."/>
            <person name="Clish C."/>
            <person name="Bullock K."/>
            <person name="Deik A."/>
            <person name="Scott J."/>
            <person name="Pierce K.A."/>
            <person name="Xavier R.J."/>
            <person name="Alm E.J."/>
        </authorList>
    </citation>
    <scope>NUCLEOTIDE SEQUENCE [LARGE SCALE GENOMIC DNA]</scope>
    <source>
        <strain evidence="3 6">BIOML-A8</strain>
    </source>
</reference>
<dbReference type="AlphaFoldDB" id="A0A0P0GL79"/>
<evidence type="ECO:0000313" key="5">
    <source>
        <dbReference type="Proteomes" id="UP000061809"/>
    </source>
</evidence>
<proteinExistence type="predicted"/>
<keyword evidence="1" id="KW-0732">Signal</keyword>
<accession>A0A0P0GL79</accession>
<evidence type="ECO:0000313" key="3">
    <source>
        <dbReference type="EMBL" id="KAA5421637.1"/>
    </source>
</evidence>